<name>A0A8J5X477_ZIZPA</name>
<evidence type="ECO:0000313" key="2">
    <source>
        <dbReference type="Proteomes" id="UP000729402"/>
    </source>
</evidence>
<protein>
    <submittedName>
        <fullName evidence="1">Uncharacterized protein</fullName>
    </submittedName>
</protein>
<proteinExistence type="predicted"/>
<reference evidence="1" key="2">
    <citation type="submission" date="2021-02" db="EMBL/GenBank/DDBJ databases">
        <authorList>
            <person name="Kimball J.A."/>
            <person name="Haas M.W."/>
            <person name="Macchietto M."/>
            <person name="Kono T."/>
            <person name="Duquette J."/>
            <person name="Shao M."/>
        </authorList>
    </citation>
    <scope>NUCLEOTIDE SEQUENCE</scope>
    <source>
        <tissue evidence="1">Fresh leaf tissue</tissue>
    </source>
</reference>
<reference evidence="1" key="1">
    <citation type="journal article" date="2021" name="bioRxiv">
        <title>Whole Genome Assembly and Annotation of Northern Wild Rice, Zizania palustris L., Supports a Whole Genome Duplication in the Zizania Genus.</title>
        <authorList>
            <person name="Haas M."/>
            <person name="Kono T."/>
            <person name="Macchietto M."/>
            <person name="Millas R."/>
            <person name="McGilp L."/>
            <person name="Shao M."/>
            <person name="Duquette J."/>
            <person name="Hirsch C.N."/>
            <person name="Kimball J."/>
        </authorList>
    </citation>
    <scope>NUCLEOTIDE SEQUENCE</scope>
    <source>
        <tissue evidence="1">Fresh leaf tissue</tissue>
    </source>
</reference>
<gene>
    <name evidence="1" type="ORF">GUJ93_ZPchr0013g36675</name>
</gene>
<comment type="caution">
    <text evidence="1">The sequence shown here is derived from an EMBL/GenBank/DDBJ whole genome shotgun (WGS) entry which is preliminary data.</text>
</comment>
<keyword evidence="2" id="KW-1185">Reference proteome</keyword>
<dbReference type="AlphaFoldDB" id="A0A8J5X477"/>
<sequence length="67" mass="7214">MADSHVELRRPYSPVAMVACDGAVATVFSGGGGDCEEEDREGENKKEYMIGNMKKLMHVEPAVGAEL</sequence>
<dbReference type="EMBL" id="JAAALK010000079">
    <property type="protein sequence ID" value="KAG8100755.1"/>
    <property type="molecule type" value="Genomic_DNA"/>
</dbReference>
<organism evidence="1 2">
    <name type="scientific">Zizania palustris</name>
    <name type="common">Northern wild rice</name>
    <dbReference type="NCBI Taxonomy" id="103762"/>
    <lineage>
        <taxon>Eukaryota</taxon>
        <taxon>Viridiplantae</taxon>
        <taxon>Streptophyta</taxon>
        <taxon>Embryophyta</taxon>
        <taxon>Tracheophyta</taxon>
        <taxon>Spermatophyta</taxon>
        <taxon>Magnoliopsida</taxon>
        <taxon>Liliopsida</taxon>
        <taxon>Poales</taxon>
        <taxon>Poaceae</taxon>
        <taxon>BOP clade</taxon>
        <taxon>Oryzoideae</taxon>
        <taxon>Oryzeae</taxon>
        <taxon>Zizaniinae</taxon>
        <taxon>Zizania</taxon>
    </lineage>
</organism>
<evidence type="ECO:0000313" key="1">
    <source>
        <dbReference type="EMBL" id="KAG8100755.1"/>
    </source>
</evidence>
<dbReference type="Proteomes" id="UP000729402">
    <property type="component" value="Unassembled WGS sequence"/>
</dbReference>
<accession>A0A8J5X477</accession>